<accession>V7BX50</accession>
<dbReference type="OrthoDB" id="1444586at2759"/>
<reference evidence="3" key="1">
    <citation type="journal article" date="2014" name="Nat. Genet.">
        <title>A reference genome for common bean and genome-wide analysis of dual domestications.</title>
        <authorList>
            <person name="Schmutz J."/>
            <person name="McClean P.E."/>
            <person name="Mamidi S."/>
            <person name="Wu G.A."/>
            <person name="Cannon S.B."/>
            <person name="Grimwood J."/>
            <person name="Jenkins J."/>
            <person name="Shu S."/>
            <person name="Song Q."/>
            <person name="Chavarro C."/>
            <person name="Torres-Torres M."/>
            <person name="Geffroy V."/>
            <person name="Moghaddam S.M."/>
            <person name="Gao D."/>
            <person name="Abernathy B."/>
            <person name="Barry K."/>
            <person name="Blair M."/>
            <person name="Brick M.A."/>
            <person name="Chovatia M."/>
            <person name="Gepts P."/>
            <person name="Goodstein D.M."/>
            <person name="Gonzales M."/>
            <person name="Hellsten U."/>
            <person name="Hyten D.L."/>
            <person name="Jia G."/>
            <person name="Kelly J.D."/>
            <person name="Kudrna D."/>
            <person name="Lee R."/>
            <person name="Richard M.M."/>
            <person name="Miklas P.N."/>
            <person name="Osorno J.M."/>
            <person name="Rodrigues J."/>
            <person name="Thareau V."/>
            <person name="Urrea C.A."/>
            <person name="Wang M."/>
            <person name="Yu Y."/>
            <person name="Zhang M."/>
            <person name="Wing R.A."/>
            <person name="Cregan P.B."/>
            <person name="Rokhsar D.S."/>
            <person name="Jackson S.A."/>
        </authorList>
    </citation>
    <scope>NUCLEOTIDE SEQUENCE [LARGE SCALE GENOMIC DNA]</scope>
    <source>
        <strain evidence="3">cv. G19833</strain>
    </source>
</reference>
<feature type="chain" id="PRO_5004757176" evidence="1">
    <location>
        <begin position="31"/>
        <end position="77"/>
    </location>
</feature>
<dbReference type="EMBL" id="CM002292">
    <property type="protein sequence ID" value="ESW22519.1"/>
    <property type="molecule type" value="Genomic_DNA"/>
</dbReference>
<feature type="signal peptide" evidence="1">
    <location>
        <begin position="1"/>
        <end position="30"/>
    </location>
</feature>
<dbReference type="SMR" id="V7BX50"/>
<organism evidence="2 3">
    <name type="scientific">Phaseolus vulgaris</name>
    <name type="common">Kidney bean</name>
    <name type="synonym">French bean</name>
    <dbReference type="NCBI Taxonomy" id="3885"/>
    <lineage>
        <taxon>Eukaryota</taxon>
        <taxon>Viridiplantae</taxon>
        <taxon>Streptophyta</taxon>
        <taxon>Embryophyta</taxon>
        <taxon>Tracheophyta</taxon>
        <taxon>Spermatophyta</taxon>
        <taxon>Magnoliopsida</taxon>
        <taxon>eudicotyledons</taxon>
        <taxon>Gunneridae</taxon>
        <taxon>Pentapetalae</taxon>
        <taxon>rosids</taxon>
        <taxon>fabids</taxon>
        <taxon>Fabales</taxon>
        <taxon>Fabaceae</taxon>
        <taxon>Papilionoideae</taxon>
        <taxon>50 kb inversion clade</taxon>
        <taxon>NPAAA clade</taxon>
        <taxon>indigoferoid/millettioid clade</taxon>
        <taxon>Phaseoleae</taxon>
        <taxon>Phaseolus</taxon>
    </lineage>
</organism>
<proteinExistence type="predicted"/>
<dbReference type="Gramene" id="ESW22519">
    <property type="protein sequence ID" value="ESW22519"/>
    <property type="gene ID" value="PHAVU_005G159700g"/>
</dbReference>
<evidence type="ECO:0000256" key="1">
    <source>
        <dbReference type="SAM" id="SignalP"/>
    </source>
</evidence>
<dbReference type="Proteomes" id="UP000000226">
    <property type="component" value="Chromosome 5"/>
</dbReference>
<evidence type="ECO:0000313" key="2">
    <source>
        <dbReference type="EMBL" id="ESW22519.1"/>
    </source>
</evidence>
<keyword evidence="1" id="KW-0732">Signal</keyword>
<gene>
    <name evidence="2" type="ORF">PHAVU_005G159700g</name>
</gene>
<protein>
    <submittedName>
        <fullName evidence="2">Uncharacterized protein</fullName>
    </submittedName>
</protein>
<dbReference type="AlphaFoldDB" id="V7BX50"/>
<sequence>MEISRKSSLMLAFLLAFFIISSDMIMNSEATRHAIGSCNRNPQVCNEICSKCFSCICEEHTCYCKSPPSNNTISFRI</sequence>
<evidence type="ECO:0000313" key="3">
    <source>
        <dbReference type="Proteomes" id="UP000000226"/>
    </source>
</evidence>
<keyword evidence="3" id="KW-1185">Reference proteome</keyword>
<name>V7BX50_PHAVU</name>